<dbReference type="EMBL" id="OZ021745">
    <property type="protein sequence ID" value="CAK9312496.1"/>
    <property type="molecule type" value="Genomic_DNA"/>
</dbReference>
<reference evidence="1 2" key="1">
    <citation type="submission" date="2024-03" db="EMBL/GenBank/DDBJ databases">
        <authorList>
            <person name="Gkanogiannis A."/>
            <person name="Becerra Lopez-Lavalle L."/>
        </authorList>
    </citation>
    <scope>NUCLEOTIDE SEQUENCE [LARGE SCALE GENOMIC DNA]</scope>
</reference>
<evidence type="ECO:0000313" key="2">
    <source>
        <dbReference type="Proteomes" id="UP001642487"/>
    </source>
</evidence>
<keyword evidence="2" id="KW-1185">Reference proteome</keyword>
<gene>
    <name evidence="1" type="ORF">CITCOLO1_LOCUS4186</name>
</gene>
<protein>
    <submittedName>
        <fullName evidence="1">Uncharacterized protein</fullName>
    </submittedName>
</protein>
<accession>A0ABP0XWF8</accession>
<sequence>MYGLQLNVEISTSGENGARPNIGNVAQPFQGFVEKLSSPSLRLGFRNRIFEDILHPRGRVFDINCDIEGELQCPSTTPSFLPLRMASQLSHNSFVF</sequence>
<proteinExistence type="predicted"/>
<name>A0ABP0XWF8_9ROSI</name>
<dbReference type="Proteomes" id="UP001642487">
    <property type="component" value="Chromosome 11"/>
</dbReference>
<evidence type="ECO:0000313" key="1">
    <source>
        <dbReference type="EMBL" id="CAK9312496.1"/>
    </source>
</evidence>
<organism evidence="1 2">
    <name type="scientific">Citrullus colocynthis</name>
    <name type="common">colocynth</name>
    <dbReference type="NCBI Taxonomy" id="252529"/>
    <lineage>
        <taxon>Eukaryota</taxon>
        <taxon>Viridiplantae</taxon>
        <taxon>Streptophyta</taxon>
        <taxon>Embryophyta</taxon>
        <taxon>Tracheophyta</taxon>
        <taxon>Spermatophyta</taxon>
        <taxon>Magnoliopsida</taxon>
        <taxon>eudicotyledons</taxon>
        <taxon>Gunneridae</taxon>
        <taxon>Pentapetalae</taxon>
        <taxon>rosids</taxon>
        <taxon>fabids</taxon>
        <taxon>Cucurbitales</taxon>
        <taxon>Cucurbitaceae</taxon>
        <taxon>Benincaseae</taxon>
        <taxon>Citrullus</taxon>
    </lineage>
</organism>